<protein>
    <recommendedName>
        <fullName evidence="3">Mu-like prophage I protein</fullName>
    </recommendedName>
</protein>
<name>A0A4Q2R6M7_9HYPH</name>
<proteinExistence type="predicted"/>
<dbReference type="RefSeq" id="WP_129221551.1">
    <property type="nucleotide sequence ID" value="NZ_QYBC01000024.1"/>
</dbReference>
<comment type="caution">
    <text evidence="1">The sequence shown here is derived from an EMBL/GenBank/DDBJ whole genome shotgun (WGS) entry which is preliminary data.</text>
</comment>
<keyword evidence="2" id="KW-1185">Reference proteome</keyword>
<evidence type="ECO:0008006" key="3">
    <source>
        <dbReference type="Google" id="ProtNLM"/>
    </source>
</evidence>
<reference evidence="1 2" key="1">
    <citation type="submission" date="2018-09" db="EMBL/GenBank/DDBJ databases">
        <authorList>
            <person name="Grouzdev D.S."/>
            <person name="Krutkina M.S."/>
        </authorList>
    </citation>
    <scope>NUCLEOTIDE SEQUENCE [LARGE SCALE GENOMIC DNA]</scope>
    <source>
        <strain evidence="1 2">RmlP001</strain>
    </source>
</reference>
<organism evidence="1 2">
    <name type="scientific">Lichenibacterium ramalinae</name>
    <dbReference type="NCBI Taxonomy" id="2316527"/>
    <lineage>
        <taxon>Bacteria</taxon>
        <taxon>Pseudomonadati</taxon>
        <taxon>Pseudomonadota</taxon>
        <taxon>Alphaproteobacteria</taxon>
        <taxon>Hyphomicrobiales</taxon>
        <taxon>Lichenihabitantaceae</taxon>
        <taxon>Lichenibacterium</taxon>
    </lineage>
</organism>
<accession>A0A4Q2R6M7</accession>
<dbReference type="AlphaFoldDB" id="A0A4Q2R6M7"/>
<dbReference type="Pfam" id="PF10123">
    <property type="entry name" value="Mu-like_Pro"/>
    <property type="match status" value="1"/>
</dbReference>
<evidence type="ECO:0000313" key="1">
    <source>
        <dbReference type="EMBL" id="RYB02032.1"/>
    </source>
</evidence>
<dbReference type="OrthoDB" id="7306769at2"/>
<sequence length="332" mass="34252">MNNPNAADFLRSLNITSTLASELPIQTGDTAQTAPEWIKATPKGHVTTRDGRGFTFDPARLAARFATDKVQIPVDLDHSTILLGARGETPKTVGYASAVEARDDGTYVRVGWNAAGLAALAAGTHRYVSPTIHTDDAGHATWLHSVALVSAPALGDMPALMAAMGLGGGGVPAQLAGVAGALGLSATADEAAILAAIGGMVPKATHEATLAALTETTGRLSALSATTRKADVERLVDDAVREMKIVPAQRPIYLAMCATEAGVGNFRELMAATTPMLQPSGLDGKVPPQDHGPQAVQEIIDAARLHVAEKAQLGILVTMPEAINAVAKRSAV</sequence>
<dbReference type="Proteomes" id="UP000289411">
    <property type="component" value="Unassembled WGS sequence"/>
</dbReference>
<dbReference type="InterPro" id="IPR012106">
    <property type="entry name" value="Phage_Mu_Gp1"/>
</dbReference>
<dbReference type="EMBL" id="QYBC01000024">
    <property type="protein sequence ID" value="RYB02032.1"/>
    <property type="molecule type" value="Genomic_DNA"/>
</dbReference>
<reference evidence="1 2" key="2">
    <citation type="submission" date="2019-02" db="EMBL/GenBank/DDBJ databases">
        <title>'Lichenibacterium ramalinii' gen. nov. sp. nov., 'Lichenibacterium minor' gen. nov. sp. nov.</title>
        <authorList>
            <person name="Pankratov T."/>
        </authorList>
    </citation>
    <scope>NUCLEOTIDE SEQUENCE [LARGE SCALE GENOMIC DNA]</scope>
    <source>
        <strain evidence="1 2">RmlP001</strain>
    </source>
</reference>
<evidence type="ECO:0000313" key="2">
    <source>
        <dbReference type="Proteomes" id="UP000289411"/>
    </source>
</evidence>
<gene>
    <name evidence="1" type="ORF">D3272_22970</name>
</gene>